<dbReference type="InterPro" id="IPR035965">
    <property type="entry name" value="PAS-like_dom_sf"/>
</dbReference>
<dbReference type="InterPro" id="IPR052155">
    <property type="entry name" value="Biofilm_reg_signaling"/>
</dbReference>
<keyword evidence="5" id="KW-1185">Reference proteome</keyword>
<gene>
    <name evidence="4" type="ORF">E7V67_014425</name>
</gene>
<dbReference type="EMBL" id="CP136508">
    <property type="protein sequence ID" value="WUR10918.1"/>
    <property type="molecule type" value="Genomic_DNA"/>
</dbReference>
<dbReference type="NCBIfam" id="TIGR00254">
    <property type="entry name" value="GGDEF"/>
    <property type="match status" value="1"/>
</dbReference>
<name>A0ABZ1UFK1_9BURK</name>
<feature type="domain" description="EAL" evidence="2">
    <location>
        <begin position="298"/>
        <end position="556"/>
    </location>
</feature>
<dbReference type="NCBIfam" id="TIGR00229">
    <property type="entry name" value="sensory_box"/>
    <property type="match status" value="1"/>
</dbReference>
<dbReference type="CDD" id="cd01949">
    <property type="entry name" value="GGDEF"/>
    <property type="match status" value="1"/>
</dbReference>
<dbReference type="PROSITE" id="PS50113">
    <property type="entry name" value="PAC"/>
    <property type="match status" value="1"/>
</dbReference>
<dbReference type="Gene3D" id="3.30.70.270">
    <property type="match status" value="1"/>
</dbReference>
<sequence>MLRAISDAVLCTDARGVVTFVNPAACTLLRCESMALLGNRADELFTLLTATLEPLPHPIVAVLASGQTARVPPGTILVRSDGGELAIEDCTAPIRAADGALAGAVMVFHDVTEAHQTMLQMTHQATHDFLTDLPNRALLGSRLAHEVALAARRDTGLAVLYLDLDNFKHINDSLGHGTGDRLLTSVATRLRECVRRSDTVSRFGGDEFVVLLTLADDAAHVAGITANKILARLALPHEVDGNTLHTSASIGIAICPEDGADAESLVRNADTALYLAKGAGKNAFRFFEPQMNQEAVQRQQLQGGLRAALGNGELRVHYQPKFDLRSGRLTGSEALVRWYHPVWGAVPPARFIAVAEDFGLIGVLGRWVRDTACAQLVAWQQAGMAPGHAAVNVSARELHDPLFEQGLAQTLRETGIAPERLQLEITEGVLLHDTDAALAKLYRVRDMGVGLAIDDFGTGYSSLSYLRRLPVDTIKIDQSFIRDIGAGLATDGAGAMIVRAVIGLGQSLGRRIVAEGVEEPDQLDFLRRQDCDEAQGYWFSAPLPAAEYASRWGLSPHGD</sequence>
<dbReference type="PROSITE" id="PS50883">
    <property type="entry name" value="EAL"/>
    <property type="match status" value="1"/>
</dbReference>
<dbReference type="Pfam" id="PF08448">
    <property type="entry name" value="PAS_4"/>
    <property type="match status" value="1"/>
</dbReference>
<evidence type="ECO:0000313" key="5">
    <source>
        <dbReference type="Proteomes" id="UP000321323"/>
    </source>
</evidence>
<reference evidence="4 5" key="1">
    <citation type="journal article" date="2019" name="Int. J. Syst. Evol. Microbiol.">
        <title>The Draft Whole-Genome Sequence of the Antibiotic Producer Empedobacter haloabium ATCC 31962 Provides Indications for Its Taxonomic Reclassification.</title>
        <authorList>
            <person name="Miess H."/>
            <person name="Arlt P."/>
            <person name="Apel A.K."/>
            <person name="Weber T."/>
            <person name="Nieselt K."/>
            <person name="Hanssen F."/>
            <person name="Czemmel S."/>
            <person name="Nahnsen S."/>
            <person name="Gross H."/>
        </authorList>
    </citation>
    <scope>NUCLEOTIDE SEQUENCE [LARGE SCALE GENOMIC DNA]</scope>
    <source>
        <strain evidence="4 5">ATCC 31962</strain>
    </source>
</reference>
<feature type="domain" description="PAC" evidence="1">
    <location>
        <begin position="71"/>
        <end position="123"/>
    </location>
</feature>
<dbReference type="PANTHER" id="PTHR44757">
    <property type="entry name" value="DIGUANYLATE CYCLASE DGCP"/>
    <property type="match status" value="1"/>
</dbReference>
<dbReference type="SUPFAM" id="SSF55785">
    <property type="entry name" value="PYP-like sensor domain (PAS domain)"/>
    <property type="match status" value="1"/>
</dbReference>
<dbReference type="InterPro" id="IPR000160">
    <property type="entry name" value="GGDEF_dom"/>
</dbReference>
<dbReference type="InterPro" id="IPR001633">
    <property type="entry name" value="EAL_dom"/>
</dbReference>
<dbReference type="SUPFAM" id="SSF55073">
    <property type="entry name" value="Nucleotide cyclase"/>
    <property type="match status" value="1"/>
</dbReference>
<dbReference type="InterPro" id="IPR035919">
    <property type="entry name" value="EAL_sf"/>
</dbReference>
<dbReference type="Gene3D" id="3.30.450.20">
    <property type="entry name" value="PAS domain"/>
    <property type="match status" value="1"/>
</dbReference>
<evidence type="ECO:0000259" key="3">
    <source>
        <dbReference type="PROSITE" id="PS50887"/>
    </source>
</evidence>
<evidence type="ECO:0000259" key="1">
    <source>
        <dbReference type="PROSITE" id="PS50113"/>
    </source>
</evidence>
<dbReference type="InterPro" id="IPR000014">
    <property type="entry name" value="PAS"/>
</dbReference>
<dbReference type="Proteomes" id="UP000321323">
    <property type="component" value="Chromosome"/>
</dbReference>
<dbReference type="InterPro" id="IPR043128">
    <property type="entry name" value="Rev_trsase/Diguanyl_cyclase"/>
</dbReference>
<dbReference type="SMART" id="SM00267">
    <property type="entry name" value="GGDEF"/>
    <property type="match status" value="1"/>
</dbReference>
<dbReference type="InterPro" id="IPR029787">
    <property type="entry name" value="Nucleotide_cyclase"/>
</dbReference>
<feature type="domain" description="GGDEF" evidence="3">
    <location>
        <begin position="155"/>
        <end position="289"/>
    </location>
</feature>
<dbReference type="CDD" id="cd00130">
    <property type="entry name" value="PAS"/>
    <property type="match status" value="1"/>
</dbReference>
<dbReference type="CDD" id="cd01948">
    <property type="entry name" value="EAL"/>
    <property type="match status" value="1"/>
</dbReference>
<dbReference type="Gene3D" id="3.20.20.450">
    <property type="entry name" value="EAL domain"/>
    <property type="match status" value="1"/>
</dbReference>
<dbReference type="InterPro" id="IPR000700">
    <property type="entry name" value="PAS-assoc_C"/>
</dbReference>
<proteinExistence type="predicted"/>
<evidence type="ECO:0000259" key="2">
    <source>
        <dbReference type="PROSITE" id="PS50883"/>
    </source>
</evidence>
<dbReference type="SMART" id="SM00052">
    <property type="entry name" value="EAL"/>
    <property type="match status" value="1"/>
</dbReference>
<organism evidence="4 5">
    <name type="scientific">[Empedobacter] haloabium</name>
    <dbReference type="NCBI Taxonomy" id="592317"/>
    <lineage>
        <taxon>Bacteria</taxon>
        <taxon>Pseudomonadati</taxon>
        <taxon>Pseudomonadota</taxon>
        <taxon>Betaproteobacteria</taxon>
        <taxon>Burkholderiales</taxon>
        <taxon>Oxalobacteraceae</taxon>
        <taxon>Telluria group</taxon>
        <taxon>Telluria group incertae sedis</taxon>
    </lineage>
</organism>
<accession>A0ABZ1UFK1</accession>
<evidence type="ECO:0000313" key="4">
    <source>
        <dbReference type="EMBL" id="WUR10918.1"/>
    </source>
</evidence>
<dbReference type="Pfam" id="PF00563">
    <property type="entry name" value="EAL"/>
    <property type="match status" value="1"/>
</dbReference>
<dbReference type="PROSITE" id="PS50887">
    <property type="entry name" value="GGDEF"/>
    <property type="match status" value="1"/>
</dbReference>
<dbReference type="Pfam" id="PF00990">
    <property type="entry name" value="GGDEF"/>
    <property type="match status" value="1"/>
</dbReference>
<dbReference type="InterPro" id="IPR013656">
    <property type="entry name" value="PAS_4"/>
</dbReference>
<dbReference type="PANTHER" id="PTHR44757:SF2">
    <property type="entry name" value="BIOFILM ARCHITECTURE MAINTENANCE PROTEIN MBAA"/>
    <property type="match status" value="1"/>
</dbReference>
<protein>
    <submittedName>
        <fullName evidence="4">EAL domain-containing protein</fullName>
    </submittedName>
</protein>
<dbReference type="SUPFAM" id="SSF141868">
    <property type="entry name" value="EAL domain-like"/>
    <property type="match status" value="1"/>
</dbReference>